<reference evidence="2 3" key="2">
    <citation type="journal article" date="2019" name="Science, e1252229">
        <title>Invertible promoters mediate bacterial phase variation, antibiotic resistance, and host adaptation in the gut.</title>
        <authorList>
            <person name="Jiang X."/>
            <person name="Hall A.B."/>
            <person name="Arthur T.D."/>
            <person name="Plichta D.R."/>
            <person name="Covington C.T."/>
            <person name="Poyet M."/>
            <person name="Crothers J."/>
            <person name="Moses P.L."/>
            <person name="Tolonen A.C."/>
            <person name="Vlamakis H."/>
            <person name="Alm E.J."/>
            <person name="Xavier R.J."/>
        </authorList>
    </citation>
    <scope>NUCLEOTIDE SEQUENCE [LARGE SCALE GENOMIC DNA]</scope>
    <source>
        <strain evidence="2">Bj_0095</strain>
        <strain evidence="3">bj_0095</strain>
    </source>
</reference>
<evidence type="ECO:0008006" key="5">
    <source>
        <dbReference type="Google" id="ProtNLM"/>
    </source>
</evidence>
<dbReference type="AlphaFoldDB" id="A0A4Q5H9S1"/>
<organism evidence="2 3">
    <name type="scientific">Bacteroides eggerthii</name>
    <dbReference type="NCBI Taxonomy" id="28111"/>
    <lineage>
        <taxon>Bacteria</taxon>
        <taxon>Pseudomonadati</taxon>
        <taxon>Bacteroidota</taxon>
        <taxon>Bacteroidia</taxon>
        <taxon>Bacteroidales</taxon>
        <taxon>Bacteroidaceae</taxon>
        <taxon>Bacteroides</taxon>
    </lineage>
</organism>
<name>A0A4Q5H9S1_9BACE</name>
<evidence type="ECO:0000313" key="1">
    <source>
        <dbReference type="EMBL" id="KAA5276231.1"/>
    </source>
</evidence>
<keyword evidence="4" id="KW-1185">Reference proteome</keyword>
<accession>A0A4Q5H9S1</accession>
<dbReference type="Proteomes" id="UP000291917">
    <property type="component" value="Unassembled WGS sequence"/>
</dbReference>
<dbReference type="EMBL" id="RCXL01000003">
    <property type="protein sequence ID" value="RYT77488.1"/>
    <property type="molecule type" value="Genomic_DNA"/>
</dbReference>
<proteinExistence type="predicted"/>
<evidence type="ECO:0000313" key="2">
    <source>
        <dbReference type="EMBL" id="RYT77488.1"/>
    </source>
</evidence>
<comment type="caution">
    <text evidence="2">The sequence shown here is derived from an EMBL/GenBank/DDBJ whole genome shotgun (WGS) entry which is preliminary data.</text>
</comment>
<dbReference type="Proteomes" id="UP000335496">
    <property type="component" value="Unassembled WGS sequence"/>
</dbReference>
<dbReference type="RefSeq" id="WP_130088866.1">
    <property type="nucleotide sequence ID" value="NZ_RCXL01000003.1"/>
</dbReference>
<evidence type="ECO:0000313" key="4">
    <source>
        <dbReference type="Proteomes" id="UP000335496"/>
    </source>
</evidence>
<protein>
    <recommendedName>
        <fullName evidence="5">Head fiber protein</fullName>
    </recommendedName>
</protein>
<sequence>MKDRFSYNEAEAADPIRIEQVFAEKPGGGLVVEPGFDAPETTAVGLNSDGKYAVIKSYRLLADVGAEDSTINIAKGSGIVSGDVLGYGKKAVACTKVDTSANDKDVVTVTMGVVIKKGESLYQAKAAHDSAATPIYTPEYILGNKIFGGKGEQPVRLINGANVRKETACIGKDIEAMLPTIKCV</sequence>
<gene>
    <name evidence="2" type="ORF">EAJ03_02785</name>
    <name evidence="1" type="ORF">F2Z23_02775</name>
</gene>
<dbReference type="EMBL" id="VVZX01000003">
    <property type="protein sequence ID" value="KAA5276231.1"/>
    <property type="molecule type" value="Genomic_DNA"/>
</dbReference>
<reference evidence="1 4" key="1">
    <citation type="journal article" date="2019" name="Nat. Med.">
        <title>A library of human gut bacterial isolates paired with longitudinal multiomics data enables mechanistic microbiome research.</title>
        <authorList>
            <person name="Poyet M."/>
            <person name="Groussin M."/>
            <person name="Gibbons S.M."/>
            <person name="Avila-Pacheco J."/>
            <person name="Jiang X."/>
            <person name="Kearney S.M."/>
            <person name="Perrotta A.R."/>
            <person name="Berdy B."/>
            <person name="Zhao S."/>
            <person name="Lieberman T.D."/>
            <person name="Swanson P.K."/>
            <person name="Smith M."/>
            <person name="Roesemann S."/>
            <person name="Alexander J.E."/>
            <person name="Rich S.A."/>
            <person name="Livny J."/>
            <person name="Vlamakis H."/>
            <person name="Clish C."/>
            <person name="Bullock K."/>
            <person name="Deik A."/>
            <person name="Scott J."/>
            <person name="Pierce K.A."/>
            <person name="Xavier R.J."/>
            <person name="Alm E.J."/>
        </authorList>
    </citation>
    <scope>NUCLEOTIDE SEQUENCE [LARGE SCALE GENOMIC DNA]</scope>
    <source>
        <strain evidence="1 4">BIOML-A1</strain>
    </source>
</reference>
<evidence type="ECO:0000313" key="3">
    <source>
        <dbReference type="Proteomes" id="UP000291917"/>
    </source>
</evidence>